<accession>A0AAV4AXN6</accession>
<comment type="caution">
    <text evidence="2">The sequence shown here is derived from an EMBL/GenBank/DDBJ whole genome shotgun (WGS) entry which is preliminary data.</text>
</comment>
<keyword evidence="3" id="KW-1185">Reference proteome</keyword>
<name>A0AAV4AXN6_9GAST</name>
<sequence length="109" mass="12368">MTTLILPKDKTIQAHARVDYLWQRKHPKGTLSIGKPRWVKDSMIRETDFHKAGYNRTPIPKPKTSRKPWRRNAPGDGDGTSIPQTCLPTREILSAPLQAARSKCYSSQS</sequence>
<reference evidence="2 3" key="1">
    <citation type="journal article" date="2021" name="Elife">
        <title>Chloroplast acquisition without the gene transfer in kleptoplastic sea slugs, Plakobranchus ocellatus.</title>
        <authorList>
            <person name="Maeda T."/>
            <person name="Takahashi S."/>
            <person name="Yoshida T."/>
            <person name="Shimamura S."/>
            <person name="Takaki Y."/>
            <person name="Nagai Y."/>
            <person name="Toyoda A."/>
            <person name="Suzuki Y."/>
            <person name="Arimoto A."/>
            <person name="Ishii H."/>
            <person name="Satoh N."/>
            <person name="Nishiyama T."/>
            <person name="Hasebe M."/>
            <person name="Maruyama T."/>
            <person name="Minagawa J."/>
            <person name="Obokata J."/>
            <person name="Shigenobu S."/>
        </authorList>
    </citation>
    <scope>NUCLEOTIDE SEQUENCE [LARGE SCALE GENOMIC DNA]</scope>
</reference>
<evidence type="ECO:0000256" key="1">
    <source>
        <dbReference type="SAM" id="MobiDB-lite"/>
    </source>
</evidence>
<protein>
    <submittedName>
        <fullName evidence="2">Uncharacterized protein</fullName>
    </submittedName>
</protein>
<gene>
    <name evidence="2" type="ORF">PoB_003740900</name>
</gene>
<proteinExistence type="predicted"/>
<dbReference type="Proteomes" id="UP000735302">
    <property type="component" value="Unassembled WGS sequence"/>
</dbReference>
<dbReference type="AlphaFoldDB" id="A0AAV4AXN6"/>
<organism evidence="2 3">
    <name type="scientific">Plakobranchus ocellatus</name>
    <dbReference type="NCBI Taxonomy" id="259542"/>
    <lineage>
        <taxon>Eukaryota</taxon>
        <taxon>Metazoa</taxon>
        <taxon>Spiralia</taxon>
        <taxon>Lophotrochozoa</taxon>
        <taxon>Mollusca</taxon>
        <taxon>Gastropoda</taxon>
        <taxon>Heterobranchia</taxon>
        <taxon>Euthyneura</taxon>
        <taxon>Panpulmonata</taxon>
        <taxon>Sacoglossa</taxon>
        <taxon>Placobranchoidea</taxon>
        <taxon>Plakobranchidae</taxon>
        <taxon>Plakobranchus</taxon>
    </lineage>
</organism>
<dbReference type="EMBL" id="BLXT01004211">
    <property type="protein sequence ID" value="GFO10904.1"/>
    <property type="molecule type" value="Genomic_DNA"/>
</dbReference>
<feature type="region of interest" description="Disordered" evidence="1">
    <location>
        <begin position="49"/>
        <end position="87"/>
    </location>
</feature>
<evidence type="ECO:0000313" key="3">
    <source>
        <dbReference type="Proteomes" id="UP000735302"/>
    </source>
</evidence>
<evidence type="ECO:0000313" key="2">
    <source>
        <dbReference type="EMBL" id="GFO10904.1"/>
    </source>
</evidence>